<proteinExistence type="predicted"/>
<accession>A0A4V4HBX2</accession>
<evidence type="ECO:0000313" key="2">
    <source>
        <dbReference type="Proteomes" id="UP000297245"/>
    </source>
</evidence>
<sequence>MPGHINVSTRPSPLHLTAAPHHCTSPLRLALSPNTPRNASSIPPKIVVFKRSATVGCVSPIATMLHKGNPLKESENNIAYFLITAPTSWKLSPPWKFDYLKEAN</sequence>
<keyword evidence="2" id="KW-1185">Reference proteome</keyword>
<dbReference type="AlphaFoldDB" id="A0A4V4HBX2"/>
<protein>
    <submittedName>
        <fullName evidence="1">Uncharacterized protein</fullName>
    </submittedName>
</protein>
<reference evidence="1 2" key="1">
    <citation type="journal article" date="2019" name="Nat. Ecol. Evol.">
        <title>Megaphylogeny resolves global patterns of mushroom evolution.</title>
        <authorList>
            <person name="Varga T."/>
            <person name="Krizsan K."/>
            <person name="Foldi C."/>
            <person name="Dima B."/>
            <person name="Sanchez-Garcia M."/>
            <person name="Sanchez-Ramirez S."/>
            <person name="Szollosi G.J."/>
            <person name="Szarkandi J.G."/>
            <person name="Papp V."/>
            <person name="Albert L."/>
            <person name="Andreopoulos W."/>
            <person name="Angelini C."/>
            <person name="Antonin V."/>
            <person name="Barry K.W."/>
            <person name="Bougher N.L."/>
            <person name="Buchanan P."/>
            <person name="Buyck B."/>
            <person name="Bense V."/>
            <person name="Catcheside P."/>
            <person name="Chovatia M."/>
            <person name="Cooper J."/>
            <person name="Damon W."/>
            <person name="Desjardin D."/>
            <person name="Finy P."/>
            <person name="Geml J."/>
            <person name="Haridas S."/>
            <person name="Hughes K."/>
            <person name="Justo A."/>
            <person name="Karasinski D."/>
            <person name="Kautmanova I."/>
            <person name="Kiss B."/>
            <person name="Kocsube S."/>
            <person name="Kotiranta H."/>
            <person name="LaButti K.M."/>
            <person name="Lechner B.E."/>
            <person name="Liimatainen K."/>
            <person name="Lipzen A."/>
            <person name="Lukacs Z."/>
            <person name="Mihaltcheva S."/>
            <person name="Morgado L.N."/>
            <person name="Niskanen T."/>
            <person name="Noordeloos M.E."/>
            <person name="Ohm R.A."/>
            <person name="Ortiz-Santana B."/>
            <person name="Ovrebo C."/>
            <person name="Racz N."/>
            <person name="Riley R."/>
            <person name="Savchenko A."/>
            <person name="Shiryaev A."/>
            <person name="Soop K."/>
            <person name="Spirin V."/>
            <person name="Szebenyi C."/>
            <person name="Tomsovsky M."/>
            <person name="Tulloss R.E."/>
            <person name="Uehling J."/>
            <person name="Grigoriev I.V."/>
            <person name="Vagvolgyi C."/>
            <person name="Papp T."/>
            <person name="Martin F.M."/>
            <person name="Miettinen O."/>
            <person name="Hibbett D.S."/>
            <person name="Nagy L.G."/>
        </authorList>
    </citation>
    <scope>NUCLEOTIDE SEQUENCE [LARGE SCALE GENOMIC DNA]</scope>
    <source>
        <strain evidence="1 2">CBS 962.96</strain>
    </source>
</reference>
<dbReference type="Proteomes" id="UP000297245">
    <property type="component" value="Unassembled WGS sequence"/>
</dbReference>
<organism evidence="1 2">
    <name type="scientific">Dendrothele bispora (strain CBS 962.96)</name>
    <dbReference type="NCBI Taxonomy" id="1314807"/>
    <lineage>
        <taxon>Eukaryota</taxon>
        <taxon>Fungi</taxon>
        <taxon>Dikarya</taxon>
        <taxon>Basidiomycota</taxon>
        <taxon>Agaricomycotina</taxon>
        <taxon>Agaricomycetes</taxon>
        <taxon>Agaricomycetidae</taxon>
        <taxon>Agaricales</taxon>
        <taxon>Agaricales incertae sedis</taxon>
        <taxon>Dendrothele</taxon>
    </lineage>
</organism>
<gene>
    <name evidence="1" type="ORF">K435DRAFT_873745</name>
</gene>
<name>A0A4V4HBX2_DENBC</name>
<evidence type="ECO:0000313" key="1">
    <source>
        <dbReference type="EMBL" id="THU81045.1"/>
    </source>
</evidence>
<dbReference type="EMBL" id="ML179846">
    <property type="protein sequence ID" value="THU81045.1"/>
    <property type="molecule type" value="Genomic_DNA"/>
</dbReference>